<dbReference type="InterPro" id="IPR016093">
    <property type="entry name" value="MIR_motif"/>
</dbReference>
<evidence type="ECO:0000256" key="9">
    <source>
        <dbReference type="ARBA" id="ARBA00022824"/>
    </source>
</evidence>
<keyword evidence="5 15" id="KW-0328">Glycosyltransferase</keyword>
<reference evidence="15" key="1">
    <citation type="submission" date="2021-02" db="EMBL/GenBank/DDBJ databases">
        <authorList>
            <person name="Bekaert M."/>
        </authorList>
    </citation>
    <scope>NUCLEOTIDE SEQUENCE</scope>
    <source>
        <strain evidence="15">IoA-00</strain>
    </source>
</reference>
<protein>
    <recommendedName>
        <fullName evidence="12">Protein O-mannosyl-transferase 2</fullName>
        <ecNumber evidence="4">2.4.1.109</ecNumber>
    </recommendedName>
</protein>
<name>A0A7R8CLJ4_LEPSM</name>
<keyword evidence="9" id="KW-0256">Endoplasmic reticulum</keyword>
<keyword evidence="11" id="KW-0472">Membrane</keyword>
<keyword evidence="7" id="KW-0812">Transmembrane</keyword>
<evidence type="ECO:0000256" key="5">
    <source>
        <dbReference type="ARBA" id="ARBA00022676"/>
    </source>
</evidence>
<evidence type="ECO:0000256" key="6">
    <source>
        <dbReference type="ARBA" id="ARBA00022679"/>
    </source>
</evidence>
<evidence type="ECO:0000256" key="11">
    <source>
        <dbReference type="ARBA" id="ARBA00023136"/>
    </source>
</evidence>
<comment type="pathway">
    <text evidence="2">Protein modification; protein glycosylation.</text>
</comment>
<dbReference type="Pfam" id="PF02815">
    <property type="entry name" value="MIR"/>
    <property type="match status" value="1"/>
</dbReference>
<dbReference type="PANTHER" id="PTHR10050">
    <property type="entry name" value="DOLICHYL-PHOSPHATE-MANNOSE--PROTEIN MANNOSYLTRANSFERASE"/>
    <property type="match status" value="1"/>
</dbReference>
<evidence type="ECO:0000256" key="4">
    <source>
        <dbReference type="ARBA" id="ARBA00012839"/>
    </source>
</evidence>
<evidence type="ECO:0000313" key="15">
    <source>
        <dbReference type="EMBL" id="CAF2858980.1"/>
    </source>
</evidence>
<evidence type="ECO:0000256" key="13">
    <source>
        <dbReference type="ARBA" id="ARBA00045085"/>
    </source>
</evidence>
<comment type="similarity">
    <text evidence="3">Belongs to the glycosyltransferase 39 family.</text>
</comment>
<keyword evidence="8" id="KW-0677">Repeat</keyword>
<evidence type="ECO:0000256" key="3">
    <source>
        <dbReference type="ARBA" id="ARBA00007222"/>
    </source>
</evidence>
<proteinExistence type="inferred from homology"/>
<comment type="subcellular location">
    <subcellularLocation>
        <location evidence="1">Endoplasmic reticulum membrane</location>
        <topology evidence="1">Multi-pass membrane protein</topology>
    </subcellularLocation>
</comment>
<dbReference type="GO" id="GO:0004169">
    <property type="term" value="F:dolichyl-phosphate-mannose-protein mannosyltransferase activity"/>
    <property type="evidence" value="ECO:0007669"/>
    <property type="project" value="UniProtKB-EC"/>
</dbReference>
<dbReference type="PROSITE" id="PS50919">
    <property type="entry name" value="MIR"/>
    <property type="match status" value="2"/>
</dbReference>
<gene>
    <name evidence="15" type="ORF">LSAA_5865</name>
</gene>
<dbReference type="InterPro" id="IPR003342">
    <property type="entry name" value="ArnT-like_N"/>
</dbReference>
<dbReference type="AlphaFoldDB" id="A0A7R8CLJ4"/>
<evidence type="ECO:0000256" key="8">
    <source>
        <dbReference type="ARBA" id="ARBA00022737"/>
    </source>
</evidence>
<comment type="catalytic activity">
    <reaction evidence="13">
        <text>a di-trans,poly-cis-dolichyl beta-D-mannosyl phosphate + L-threonyl-[protein] = 3-O-(alpha-D-mannosyl)-L-threonyl-[protein] + a di-trans,poly-cis-dolichyl phosphate + H(+)</text>
        <dbReference type="Rhea" id="RHEA:53396"/>
        <dbReference type="Rhea" id="RHEA-COMP:11060"/>
        <dbReference type="Rhea" id="RHEA-COMP:13547"/>
        <dbReference type="Rhea" id="RHEA-COMP:19498"/>
        <dbReference type="Rhea" id="RHEA-COMP:19501"/>
        <dbReference type="ChEBI" id="CHEBI:15378"/>
        <dbReference type="ChEBI" id="CHEBI:30013"/>
        <dbReference type="ChEBI" id="CHEBI:57683"/>
        <dbReference type="ChEBI" id="CHEBI:58211"/>
        <dbReference type="ChEBI" id="CHEBI:137323"/>
        <dbReference type="EC" id="2.4.1.109"/>
    </reaction>
</comment>
<dbReference type="Pfam" id="PF02366">
    <property type="entry name" value="PMT"/>
    <property type="match status" value="1"/>
</dbReference>
<dbReference type="Proteomes" id="UP000675881">
    <property type="component" value="Chromosome 15"/>
</dbReference>
<dbReference type="Gene3D" id="2.80.10.50">
    <property type="match status" value="1"/>
</dbReference>
<organism evidence="15 16">
    <name type="scientific">Lepeophtheirus salmonis</name>
    <name type="common">Salmon louse</name>
    <name type="synonym">Caligus salmonis</name>
    <dbReference type="NCBI Taxonomy" id="72036"/>
    <lineage>
        <taxon>Eukaryota</taxon>
        <taxon>Metazoa</taxon>
        <taxon>Ecdysozoa</taxon>
        <taxon>Arthropoda</taxon>
        <taxon>Crustacea</taxon>
        <taxon>Multicrustacea</taxon>
        <taxon>Hexanauplia</taxon>
        <taxon>Copepoda</taxon>
        <taxon>Siphonostomatoida</taxon>
        <taxon>Caligidae</taxon>
        <taxon>Lepeophtheirus</taxon>
    </lineage>
</organism>
<dbReference type="SUPFAM" id="SSF82109">
    <property type="entry name" value="MIR domain"/>
    <property type="match status" value="1"/>
</dbReference>
<dbReference type="UniPathway" id="UPA00378"/>
<evidence type="ECO:0000256" key="7">
    <source>
        <dbReference type="ARBA" id="ARBA00022692"/>
    </source>
</evidence>
<keyword evidence="16" id="KW-1185">Reference proteome</keyword>
<dbReference type="OrthoDB" id="5561486at2759"/>
<dbReference type="EC" id="2.4.1.109" evidence="4"/>
<evidence type="ECO:0000256" key="2">
    <source>
        <dbReference type="ARBA" id="ARBA00004922"/>
    </source>
</evidence>
<dbReference type="PANTHER" id="PTHR10050:SF46">
    <property type="entry name" value="PROTEIN O-MANNOSYL-TRANSFERASE 2"/>
    <property type="match status" value="1"/>
</dbReference>
<keyword evidence="10" id="KW-1133">Transmembrane helix</keyword>
<comment type="catalytic activity">
    <reaction evidence="14">
        <text>a di-trans,poly-cis-dolichyl beta-D-mannosyl phosphate + L-seryl-[protein] = 3-O-(alpha-D-mannosyl)-L-seryl-[protein] + a di-trans,poly-cis-dolichyl phosphate + H(+)</text>
        <dbReference type="Rhea" id="RHEA:17377"/>
        <dbReference type="Rhea" id="RHEA-COMP:9863"/>
        <dbReference type="Rhea" id="RHEA-COMP:13546"/>
        <dbReference type="Rhea" id="RHEA-COMP:19498"/>
        <dbReference type="Rhea" id="RHEA-COMP:19501"/>
        <dbReference type="ChEBI" id="CHEBI:15378"/>
        <dbReference type="ChEBI" id="CHEBI:29999"/>
        <dbReference type="ChEBI" id="CHEBI:57683"/>
        <dbReference type="ChEBI" id="CHEBI:58211"/>
        <dbReference type="ChEBI" id="CHEBI:137321"/>
        <dbReference type="EC" id="2.4.1.109"/>
    </reaction>
</comment>
<dbReference type="SMART" id="SM00472">
    <property type="entry name" value="MIR"/>
    <property type="match status" value="2"/>
</dbReference>
<accession>A0A7R8CLJ4</accession>
<dbReference type="EMBL" id="HG994594">
    <property type="protein sequence ID" value="CAF2858980.1"/>
    <property type="molecule type" value="Genomic_DNA"/>
</dbReference>
<dbReference type="GO" id="GO:0005789">
    <property type="term" value="C:endoplasmic reticulum membrane"/>
    <property type="evidence" value="ECO:0007669"/>
    <property type="project" value="UniProtKB-SubCell"/>
</dbReference>
<keyword evidence="6 15" id="KW-0808">Transferase</keyword>
<dbReference type="InterPro" id="IPR027005">
    <property type="entry name" value="PMT-like"/>
</dbReference>
<evidence type="ECO:0000313" key="16">
    <source>
        <dbReference type="Proteomes" id="UP000675881"/>
    </source>
</evidence>
<evidence type="ECO:0000256" key="14">
    <source>
        <dbReference type="ARBA" id="ARBA00045102"/>
    </source>
</evidence>
<dbReference type="InterPro" id="IPR036300">
    <property type="entry name" value="MIR_dom_sf"/>
</dbReference>
<sequence length="431" mass="48657">MEGYEARVLSQPGFVGMKPILGKWGVGGVGWLTGYNGTFPFEKPGDRYLDHSYLGMRIACTFLGACIVPFSFATVWEMTKSLQASILAGLFTIFDIGLITLNQYILLDPILLFFISASTYTTFKFRTYDSKAFSASWWFWLTLTGICIGGAISVKFVGLFIVLLVGLNTIEQLWNVLGDLEKPFSTLQVMVMDILVRLSNPHLLEMCCINASMPREVAYGAIITLKNHRTAGGYLHSHFHLYPEGIDSLLKKWNDESSNEVDKNSDNSIDLLRHGDLVRLEHVITARNLHSHHEPAPMSKKMFQVTGYGENGTGDANDVWKVEIIGGNEGDAVKTVTSKIRLHHYFVKCVLTTTTKTLPKWAYEQQKVTCNPTLRDPNSMWNVEDNFFPKLPNSHAVMFQGNAGLKPKEGEYTSRPWEWPINLRGQFFFWT</sequence>
<evidence type="ECO:0000256" key="10">
    <source>
        <dbReference type="ARBA" id="ARBA00022989"/>
    </source>
</evidence>
<evidence type="ECO:0000256" key="1">
    <source>
        <dbReference type="ARBA" id="ARBA00004477"/>
    </source>
</evidence>
<evidence type="ECO:0000256" key="12">
    <source>
        <dbReference type="ARBA" id="ARBA00039583"/>
    </source>
</evidence>